<sequence length="201" mass="22961">SSAPVLEYLCLFTHDLKRKQKRWQDGRLKYHTFNNRIMVYDDRGNFVGDMHWRHGGELDEGEELELERGCVIVQVAECVGRQNQDLSELIDKRAREKEERKAKVASRPPIPVPMHTPLSIHRRSAAQDTPQPQPRHRPLNQLLGTPSGHHGRAVVPTESPFEQRHKDGETPTGQKRKRFNDTPPSKMGYAQSLFGASLSLS</sequence>
<feature type="non-terminal residue" evidence="3">
    <location>
        <position position="201"/>
    </location>
</feature>
<feature type="region of interest" description="Disordered" evidence="1">
    <location>
        <begin position="97"/>
        <end position="201"/>
    </location>
</feature>
<gene>
    <name evidence="3" type="ORF">B0T17DRAFT_475913</name>
</gene>
<dbReference type="InterPro" id="IPR052800">
    <property type="entry name" value="DNA_Repair_Helicase_ZGRF1"/>
</dbReference>
<comment type="caution">
    <text evidence="3">The sequence shown here is derived from an EMBL/GenBank/DDBJ whole genome shotgun (WGS) entry which is preliminary data.</text>
</comment>
<evidence type="ECO:0000313" key="4">
    <source>
        <dbReference type="Proteomes" id="UP001174934"/>
    </source>
</evidence>
<feature type="non-terminal residue" evidence="3">
    <location>
        <position position="1"/>
    </location>
</feature>
<dbReference type="EMBL" id="JAULSR010000009">
    <property type="protein sequence ID" value="KAK0612363.1"/>
    <property type="molecule type" value="Genomic_DNA"/>
</dbReference>
<protein>
    <recommendedName>
        <fullName evidence="2">5'-3' DNA helicase ZGRF1-like N-terminal domain-containing protein</fullName>
    </recommendedName>
</protein>
<evidence type="ECO:0000259" key="2">
    <source>
        <dbReference type="Pfam" id="PF10382"/>
    </source>
</evidence>
<dbReference type="InterPro" id="IPR018838">
    <property type="entry name" value="ZGRF1-like_N"/>
</dbReference>
<dbReference type="PANTHER" id="PTHR28535:SF1">
    <property type="entry name" value="PROTEIN ZGRF1"/>
    <property type="match status" value="1"/>
</dbReference>
<dbReference type="GO" id="GO:0005634">
    <property type="term" value="C:nucleus"/>
    <property type="evidence" value="ECO:0007669"/>
    <property type="project" value="TreeGrafter"/>
</dbReference>
<dbReference type="GO" id="GO:0006302">
    <property type="term" value="P:double-strand break repair"/>
    <property type="evidence" value="ECO:0007669"/>
    <property type="project" value="TreeGrafter"/>
</dbReference>
<evidence type="ECO:0000256" key="1">
    <source>
        <dbReference type="SAM" id="MobiDB-lite"/>
    </source>
</evidence>
<accession>A0AA39U4P7</accession>
<organism evidence="3 4">
    <name type="scientific">Bombardia bombarda</name>
    <dbReference type="NCBI Taxonomy" id="252184"/>
    <lineage>
        <taxon>Eukaryota</taxon>
        <taxon>Fungi</taxon>
        <taxon>Dikarya</taxon>
        <taxon>Ascomycota</taxon>
        <taxon>Pezizomycotina</taxon>
        <taxon>Sordariomycetes</taxon>
        <taxon>Sordariomycetidae</taxon>
        <taxon>Sordariales</taxon>
        <taxon>Lasiosphaeriaceae</taxon>
        <taxon>Bombardia</taxon>
    </lineage>
</organism>
<reference evidence="3" key="1">
    <citation type="submission" date="2023-06" db="EMBL/GenBank/DDBJ databases">
        <title>Genome-scale phylogeny and comparative genomics of the fungal order Sordariales.</title>
        <authorList>
            <consortium name="Lawrence Berkeley National Laboratory"/>
            <person name="Hensen N."/>
            <person name="Bonometti L."/>
            <person name="Westerberg I."/>
            <person name="Brannstrom I.O."/>
            <person name="Guillou S."/>
            <person name="Cros-Aarteil S."/>
            <person name="Calhoun S."/>
            <person name="Haridas S."/>
            <person name="Kuo A."/>
            <person name="Mondo S."/>
            <person name="Pangilinan J."/>
            <person name="Riley R."/>
            <person name="LaButti K."/>
            <person name="Andreopoulos B."/>
            <person name="Lipzen A."/>
            <person name="Chen C."/>
            <person name="Yanf M."/>
            <person name="Daum C."/>
            <person name="Ng V."/>
            <person name="Clum A."/>
            <person name="Steindorff A."/>
            <person name="Ohm R."/>
            <person name="Martin F."/>
            <person name="Silar P."/>
            <person name="Natvig D."/>
            <person name="Lalanne C."/>
            <person name="Gautier V."/>
            <person name="Ament-velasquez S.L."/>
            <person name="Kruys A."/>
            <person name="Hutchinson M.I."/>
            <person name="Powell A.J."/>
            <person name="Barry K."/>
            <person name="Miller A.N."/>
            <person name="Grigoriev I.V."/>
            <person name="Debuchy R."/>
            <person name="Gladieux P."/>
            <person name="Thoren M.H."/>
            <person name="Johannesson H."/>
        </authorList>
    </citation>
    <scope>NUCLEOTIDE SEQUENCE</scope>
    <source>
        <strain evidence="3">SMH3391-2</strain>
    </source>
</reference>
<evidence type="ECO:0000313" key="3">
    <source>
        <dbReference type="EMBL" id="KAK0612363.1"/>
    </source>
</evidence>
<name>A0AA39U4P7_9PEZI</name>
<dbReference type="AlphaFoldDB" id="A0AA39U4P7"/>
<dbReference type="GO" id="GO:0035861">
    <property type="term" value="C:site of double-strand break"/>
    <property type="evidence" value="ECO:0007669"/>
    <property type="project" value="TreeGrafter"/>
</dbReference>
<dbReference type="Proteomes" id="UP001174934">
    <property type="component" value="Unassembled WGS sequence"/>
</dbReference>
<dbReference type="PANTHER" id="PTHR28535">
    <property type="entry name" value="ZINC FINGER GRF-TYPE CONTAINING 1"/>
    <property type="match status" value="1"/>
</dbReference>
<feature type="domain" description="5'-3' DNA helicase ZGRF1-like N-terminal" evidence="2">
    <location>
        <begin position="5"/>
        <end position="86"/>
    </location>
</feature>
<keyword evidence="4" id="KW-1185">Reference proteome</keyword>
<dbReference type="Pfam" id="PF10382">
    <property type="entry name" value="ZGRF1-like_N"/>
    <property type="match status" value="1"/>
</dbReference>
<proteinExistence type="predicted"/>